<evidence type="ECO:0000313" key="2">
    <source>
        <dbReference type="EMBL" id="KAG7547052.1"/>
    </source>
</evidence>
<organism evidence="2 3">
    <name type="scientific">Arabidopsis suecica</name>
    <name type="common">Swedish thale-cress</name>
    <name type="synonym">Cardaminopsis suecica</name>
    <dbReference type="NCBI Taxonomy" id="45249"/>
    <lineage>
        <taxon>Eukaryota</taxon>
        <taxon>Viridiplantae</taxon>
        <taxon>Streptophyta</taxon>
        <taxon>Embryophyta</taxon>
        <taxon>Tracheophyta</taxon>
        <taxon>Spermatophyta</taxon>
        <taxon>Magnoliopsida</taxon>
        <taxon>eudicotyledons</taxon>
        <taxon>Gunneridae</taxon>
        <taxon>Pentapetalae</taxon>
        <taxon>rosids</taxon>
        <taxon>malvids</taxon>
        <taxon>Brassicales</taxon>
        <taxon>Brassicaceae</taxon>
        <taxon>Camelineae</taxon>
        <taxon>Arabidopsis</taxon>
    </lineage>
</organism>
<dbReference type="AlphaFoldDB" id="A0A8T1YM20"/>
<feature type="region of interest" description="Disordered" evidence="1">
    <location>
        <begin position="78"/>
        <end position="128"/>
    </location>
</feature>
<name>A0A8T1YM20_ARASU</name>
<gene>
    <name evidence="2" type="ORF">ISN44_As12g023380</name>
</gene>
<feature type="region of interest" description="Disordered" evidence="1">
    <location>
        <begin position="24"/>
        <end position="47"/>
    </location>
</feature>
<dbReference type="Proteomes" id="UP000694251">
    <property type="component" value="Chromosome 12"/>
</dbReference>
<reference evidence="2 3" key="1">
    <citation type="submission" date="2020-12" db="EMBL/GenBank/DDBJ databases">
        <title>Concerted genomic and epigenomic changes stabilize Arabidopsis allopolyploids.</title>
        <authorList>
            <person name="Chen Z."/>
        </authorList>
    </citation>
    <scope>NUCLEOTIDE SEQUENCE [LARGE SCALE GENOMIC DNA]</scope>
    <source>
        <strain evidence="2">As9502</strain>
        <tissue evidence="2">Leaf</tissue>
    </source>
</reference>
<accession>A0A8T1YM20</accession>
<protein>
    <submittedName>
        <fullName evidence="2">Uncharacterized protein</fullName>
    </submittedName>
</protein>
<keyword evidence="3" id="KW-1185">Reference proteome</keyword>
<comment type="caution">
    <text evidence="2">The sequence shown here is derived from an EMBL/GenBank/DDBJ whole genome shotgun (WGS) entry which is preliminary data.</text>
</comment>
<proteinExistence type="predicted"/>
<dbReference type="EMBL" id="JAEFBJ010000012">
    <property type="protein sequence ID" value="KAG7547052.1"/>
    <property type="molecule type" value="Genomic_DNA"/>
</dbReference>
<evidence type="ECO:0000256" key="1">
    <source>
        <dbReference type="SAM" id="MobiDB-lite"/>
    </source>
</evidence>
<sequence length="128" mass="14121">MYQIQLPDCCTRCIITTPEVPTKCSRQTYQNSPLPQMSHQGPDAPSSQLLRQARCFAEPDASSEARCSVEPDCSIRSLMPLQRPDASSEARTPVRARMLHQKPERPSGPECFIRSQNTPLGPDAPLGA</sequence>
<evidence type="ECO:0000313" key="3">
    <source>
        <dbReference type="Proteomes" id="UP000694251"/>
    </source>
</evidence>